<keyword evidence="6 7" id="KW-0472">Membrane</keyword>
<sequence length="248" mass="26776">MKKAYRVLLPLLFWTGVWQLAAAAVGKELLLPAPLAVGRRLLELCGTGAFWLTAGASLGRILLGLLAGVVLGTLLAGLTSALPWADCLLSPAVKVIRATPVASFIILVLLWVETGRVPGVISALMVLPVVWGNVSRGWAETDPQLLELARAYRFGRWRTLRRVYVPSVLPYFASGCRTALGLAWKAGVAAEVLCLPKNAIGAQVYYAKIYLETPSLFAWTLAVIALSFLLEWAVGLLLRRLEGGGMRL</sequence>
<gene>
    <name evidence="9" type="ORF">IB211_00570</name>
</gene>
<feature type="transmembrane region" description="Helical" evidence="7">
    <location>
        <begin position="216"/>
        <end position="238"/>
    </location>
</feature>
<dbReference type="CDD" id="cd06261">
    <property type="entry name" value="TM_PBP2"/>
    <property type="match status" value="1"/>
</dbReference>
<keyword evidence="2 7" id="KW-0813">Transport</keyword>
<dbReference type="InterPro" id="IPR000515">
    <property type="entry name" value="MetI-like"/>
</dbReference>
<keyword evidence="5 7" id="KW-1133">Transmembrane helix</keyword>
<evidence type="ECO:0000256" key="4">
    <source>
        <dbReference type="ARBA" id="ARBA00022692"/>
    </source>
</evidence>
<dbReference type="Proteomes" id="UP000064844">
    <property type="component" value="Chromosome"/>
</dbReference>
<evidence type="ECO:0000256" key="2">
    <source>
        <dbReference type="ARBA" id="ARBA00022448"/>
    </source>
</evidence>
<keyword evidence="4 7" id="KW-0812">Transmembrane</keyword>
<reference evidence="9 10" key="1">
    <citation type="journal article" date="2015" name="Nat. Commun.">
        <title>Production of butyrate from lysine and the Amadori product fructoselysine by a human gut commensal.</title>
        <authorList>
            <person name="Bui T.P."/>
            <person name="Ritari J."/>
            <person name="Boeren S."/>
            <person name="de Waard P."/>
            <person name="Plugge C.M."/>
            <person name="de Vos W.M."/>
        </authorList>
    </citation>
    <scope>NUCLEOTIDE SEQUENCE [LARGE SCALE GENOMIC DNA]</scope>
    <source>
        <strain evidence="9 10">AF211</strain>
    </source>
</reference>
<dbReference type="RefSeq" id="WP_033116189.1">
    <property type="nucleotide sequence ID" value="NZ_CALICV010000134.1"/>
</dbReference>
<protein>
    <recommendedName>
        <fullName evidence="8">ABC transmembrane type-1 domain-containing protein</fullName>
    </recommendedName>
</protein>
<accession>A0A0S2W0T5</accession>
<dbReference type="GO" id="GO:0005886">
    <property type="term" value="C:plasma membrane"/>
    <property type="evidence" value="ECO:0007669"/>
    <property type="project" value="UniProtKB-SubCell"/>
</dbReference>
<dbReference type="PATRIC" id="fig|1297617.4.peg.579"/>
<organism evidence="9 10">
    <name type="scientific">Intestinimonas butyriciproducens</name>
    <dbReference type="NCBI Taxonomy" id="1297617"/>
    <lineage>
        <taxon>Bacteria</taxon>
        <taxon>Bacillati</taxon>
        <taxon>Bacillota</taxon>
        <taxon>Clostridia</taxon>
        <taxon>Eubacteriales</taxon>
        <taxon>Intestinimonas</taxon>
    </lineage>
</organism>
<dbReference type="AlphaFoldDB" id="A0A0S2W0T5"/>
<evidence type="ECO:0000313" key="9">
    <source>
        <dbReference type="EMBL" id="ALP92965.1"/>
    </source>
</evidence>
<dbReference type="Gene3D" id="1.10.3720.10">
    <property type="entry name" value="MetI-like"/>
    <property type="match status" value="1"/>
</dbReference>
<dbReference type="PROSITE" id="PS50928">
    <property type="entry name" value="ABC_TM1"/>
    <property type="match status" value="1"/>
</dbReference>
<dbReference type="PANTHER" id="PTHR30151">
    <property type="entry name" value="ALKANE SULFONATE ABC TRANSPORTER-RELATED, MEMBRANE SUBUNIT"/>
    <property type="match status" value="1"/>
</dbReference>
<dbReference type="GO" id="GO:0055085">
    <property type="term" value="P:transmembrane transport"/>
    <property type="evidence" value="ECO:0007669"/>
    <property type="project" value="InterPro"/>
</dbReference>
<feature type="transmembrane region" description="Helical" evidence="7">
    <location>
        <begin position="61"/>
        <end position="83"/>
    </location>
</feature>
<dbReference type="InterPro" id="IPR035906">
    <property type="entry name" value="MetI-like_sf"/>
</dbReference>
<keyword evidence="3" id="KW-1003">Cell membrane</keyword>
<keyword evidence="10" id="KW-1185">Reference proteome</keyword>
<feature type="transmembrane region" description="Helical" evidence="7">
    <location>
        <begin position="119"/>
        <end position="139"/>
    </location>
</feature>
<evidence type="ECO:0000256" key="3">
    <source>
        <dbReference type="ARBA" id="ARBA00022475"/>
    </source>
</evidence>
<dbReference type="Pfam" id="PF00528">
    <property type="entry name" value="BPD_transp_1"/>
    <property type="match status" value="1"/>
</dbReference>
<dbReference type="eggNOG" id="COG0600">
    <property type="taxonomic scope" value="Bacteria"/>
</dbReference>
<reference evidence="10" key="2">
    <citation type="submission" date="2015-04" db="EMBL/GenBank/DDBJ databases">
        <title>A butyrogenic pathway from the amino acid lysine in a human gut commensal.</title>
        <authorList>
            <person name="de Vos W.M."/>
            <person name="Bui N.T.P."/>
            <person name="Plugge C.M."/>
            <person name="Ritari J."/>
        </authorList>
    </citation>
    <scope>NUCLEOTIDE SEQUENCE [LARGE SCALE GENOMIC DNA]</scope>
    <source>
        <strain evidence="10">AF211</strain>
    </source>
</reference>
<feature type="transmembrane region" description="Helical" evidence="7">
    <location>
        <begin position="95"/>
        <end position="112"/>
    </location>
</feature>
<proteinExistence type="inferred from homology"/>
<name>A0A0S2W0T5_9FIRM</name>
<dbReference type="STRING" id="1297617.IB211_00570"/>
<evidence type="ECO:0000256" key="7">
    <source>
        <dbReference type="RuleBase" id="RU363032"/>
    </source>
</evidence>
<comment type="similarity">
    <text evidence="7">Belongs to the binding-protein-dependent transport system permease family.</text>
</comment>
<evidence type="ECO:0000259" key="8">
    <source>
        <dbReference type="PROSITE" id="PS50928"/>
    </source>
</evidence>
<evidence type="ECO:0000313" key="10">
    <source>
        <dbReference type="Proteomes" id="UP000064844"/>
    </source>
</evidence>
<feature type="domain" description="ABC transmembrane type-1" evidence="8">
    <location>
        <begin position="50"/>
        <end position="238"/>
    </location>
</feature>
<evidence type="ECO:0000256" key="1">
    <source>
        <dbReference type="ARBA" id="ARBA00004651"/>
    </source>
</evidence>
<dbReference type="EMBL" id="CP011307">
    <property type="protein sequence ID" value="ALP92965.1"/>
    <property type="molecule type" value="Genomic_DNA"/>
</dbReference>
<comment type="subcellular location">
    <subcellularLocation>
        <location evidence="1 7">Cell membrane</location>
        <topology evidence="1 7">Multi-pass membrane protein</topology>
    </subcellularLocation>
</comment>
<dbReference type="PANTHER" id="PTHR30151:SF0">
    <property type="entry name" value="ABC TRANSPORTER PERMEASE PROTEIN MJ0413-RELATED"/>
    <property type="match status" value="1"/>
</dbReference>
<dbReference type="KEGG" id="ibu:IB211_00570"/>
<evidence type="ECO:0000256" key="5">
    <source>
        <dbReference type="ARBA" id="ARBA00022989"/>
    </source>
</evidence>
<dbReference type="SUPFAM" id="SSF161098">
    <property type="entry name" value="MetI-like"/>
    <property type="match status" value="1"/>
</dbReference>
<evidence type="ECO:0000256" key="6">
    <source>
        <dbReference type="ARBA" id="ARBA00023136"/>
    </source>
</evidence>
<feature type="transmembrane region" description="Helical" evidence="7">
    <location>
        <begin position="33"/>
        <end position="54"/>
    </location>
</feature>